<dbReference type="AlphaFoldDB" id="F0NXW2"/>
<dbReference type="KEGG" id="wvi:Weevi_1326"/>
<organism evidence="1 2">
    <name type="scientific">Weeksella virosa (strain ATCC 43766 / DSM 16922 / JCM 21250 / CCUG 30538 / CDC 9751 / IAM 14551 / NBRC 16016 / NCTC 11634 / CL345/78)</name>
    <dbReference type="NCBI Taxonomy" id="865938"/>
    <lineage>
        <taxon>Bacteria</taxon>
        <taxon>Pseudomonadati</taxon>
        <taxon>Bacteroidota</taxon>
        <taxon>Flavobacteriia</taxon>
        <taxon>Flavobacteriales</taxon>
        <taxon>Weeksellaceae</taxon>
        <taxon>Weeksella</taxon>
    </lineage>
</organism>
<dbReference type="InterPro" id="IPR005901">
    <property type="entry name" value="GLPGLI"/>
</dbReference>
<reference evidence="2" key="2">
    <citation type="journal article" date="2011" name="Stand. Genomic Sci.">
        <title>Complete genome sequence of Weeksella virosa type strain (9751T).</title>
        <authorList>
            <person name="Lang E."/>
            <person name="Teshima H."/>
            <person name="Lucas S."/>
            <person name="Lapidus A."/>
            <person name="Hammon N."/>
            <person name="Deshpande S."/>
            <person name="Nolan M."/>
            <person name="Cheng J."/>
            <person name="Pitluck S."/>
            <person name="Liolios K."/>
            <person name="Pagani I."/>
            <person name="Mikhailova N."/>
            <person name="Ivanova N."/>
            <person name="Mavromatis K."/>
            <person name="Pati A."/>
            <person name="Tapia R."/>
            <person name="Han C."/>
            <person name="Goodwin L."/>
            <person name="Chen A."/>
            <person name="Palaniappan K."/>
            <person name="Land M."/>
            <person name="Hauser L."/>
            <person name="Chang Y."/>
            <person name="Jeffries C."/>
            <person name="Brambilla E."/>
            <person name="Kopitz M."/>
            <person name="Rohde M."/>
            <person name="Goker M."/>
            <person name="Tindall B."/>
            <person name="Detter J."/>
            <person name="Woyke T."/>
            <person name="Bristow J."/>
            <person name="Eisen J."/>
            <person name="Markowitz V."/>
            <person name="Hugenholtz P."/>
            <person name="Klenk H."/>
            <person name="Kyrpides N."/>
        </authorList>
    </citation>
    <scope>NUCLEOTIDE SEQUENCE [LARGE SCALE GENOMIC DNA]</scope>
    <source>
        <strain evidence="2">ATCC 43766 / DSM 16922 / JCM 21250 / NBRC 16016 / NCTC 11634 / CL345/78</strain>
    </source>
</reference>
<sequence length="279" mass="33045">MFKKILFFLLLSVFGYSQEISGNFKLSTDEIIIEKLDSAFKNIYYDYTYSFDKENREKKRNTITVLQIGEYNTKFTDLNLLKFDSLTLKNSNKEFVDSNDLNELMPIRKAIKFYKNIVKTKDNKYLFQGKIYNKNYEFIEEIPVLKWDLKENMKEILGYKCKEARVYYKGRNWIAYYSEEIPLNDGPFIFNGLPGLILEVYDDNYEHHFIAQGIDNNSSTIYIHKEKNIIKTTKKDFYKAEQNFHSNPGIYVGQVYSKPGVEETSMTKELPYNPIELNN</sequence>
<accession>F0NXW2</accession>
<reference evidence="1 2" key="1">
    <citation type="journal article" date="2011" name="Stand. Genomic Sci.">
        <title>Complete genome sequence of Weeksella virosa type strain (9751).</title>
        <authorList>
            <person name="Lang E."/>
            <person name="Teshima H."/>
            <person name="Lucas S."/>
            <person name="Lapidus A."/>
            <person name="Hammon N."/>
            <person name="Deshpande S."/>
            <person name="Nolan M."/>
            <person name="Cheng J.F."/>
            <person name="Pitluck S."/>
            <person name="Liolios K."/>
            <person name="Pagani I."/>
            <person name="Mikhailova N."/>
            <person name="Ivanova N."/>
            <person name="Mavromatis K."/>
            <person name="Pati A."/>
            <person name="Tapia R."/>
            <person name="Han C."/>
            <person name="Goodwin L."/>
            <person name="Chen A."/>
            <person name="Palaniappan K."/>
            <person name="Land M."/>
            <person name="Hauser L."/>
            <person name="Chang Y.J."/>
            <person name="Jeffries C.D."/>
            <person name="Brambilla E.M."/>
            <person name="Kopitz M."/>
            <person name="Rohde M."/>
            <person name="Goker M."/>
            <person name="Tindall B.J."/>
            <person name="Detter J.C."/>
            <person name="Woyke T."/>
            <person name="Bristow J."/>
            <person name="Eisen J.A."/>
            <person name="Markowitz V."/>
            <person name="Hugenholtz P."/>
            <person name="Klenk H.P."/>
            <person name="Kyrpides N.C."/>
        </authorList>
    </citation>
    <scope>NUCLEOTIDE SEQUENCE [LARGE SCALE GENOMIC DNA]</scope>
    <source>
        <strain evidence="2">ATCC 43766 / DSM 16922 / JCM 21250 / NBRC 16016 / NCTC 11634 / CL345/78</strain>
    </source>
</reference>
<dbReference type="OrthoDB" id="1440774at2"/>
<evidence type="ECO:0000313" key="1">
    <source>
        <dbReference type="EMBL" id="ADX68030.1"/>
    </source>
</evidence>
<dbReference type="STRING" id="865938.Weevi_1326"/>
<keyword evidence="2" id="KW-1185">Reference proteome</keyword>
<evidence type="ECO:0008006" key="3">
    <source>
        <dbReference type="Google" id="ProtNLM"/>
    </source>
</evidence>
<name>F0NXW2_WEEVC</name>
<dbReference type="RefSeq" id="WP_013598420.1">
    <property type="nucleotide sequence ID" value="NC_015144.1"/>
</dbReference>
<protein>
    <recommendedName>
        <fullName evidence="3">GLPGLI family protein</fullName>
    </recommendedName>
</protein>
<dbReference type="Proteomes" id="UP000008641">
    <property type="component" value="Chromosome"/>
</dbReference>
<dbReference type="Pfam" id="PF09697">
    <property type="entry name" value="Porph_ging"/>
    <property type="match status" value="1"/>
</dbReference>
<evidence type="ECO:0000313" key="2">
    <source>
        <dbReference type="Proteomes" id="UP000008641"/>
    </source>
</evidence>
<gene>
    <name evidence="1" type="ordered locus">Weevi_1326</name>
</gene>
<dbReference type="NCBIfam" id="TIGR01200">
    <property type="entry name" value="GLPGLI"/>
    <property type="match status" value="1"/>
</dbReference>
<dbReference type="eggNOG" id="ENOG5031C3G">
    <property type="taxonomic scope" value="Bacteria"/>
</dbReference>
<dbReference type="EMBL" id="CP002455">
    <property type="protein sequence ID" value="ADX68030.1"/>
    <property type="molecule type" value="Genomic_DNA"/>
</dbReference>
<proteinExistence type="predicted"/>
<dbReference type="HOGENOM" id="CLU_066214_1_0_10"/>